<gene>
    <name evidence="1" type="ORF">L6164_036004</name>
</gene>
<dbReference type="EMBL" id="CM039439">
    <property type="protein sequence ID" value="KAI4296014.1"/>
    <property type="molecule type" value="Genomic_DNA"/>
</dbReference>
<evidence type="ECO:0000313" key="1">
    <source>
        <dbReference type="EMBL" id="KAI4296014.1"/>
    </source>
</evidence>
<evidence type="ECO:0000313" key="2">
    <source>
        <dbReference type="Proteomes" id="UP000828941"/>
    </source>
</evidence>
<organism evidence="1 2">
    <name type="scientific">Bauhinia variegata</name>
    <name type="common">Purple orchid tree</name>
    <name type="synonym">Phanera variegata</name>
    <dbReference type="NCBI Taxonomy" id="167791"/>
    <lineage>
        <taxon>Eukaryota</taxon>
        <taxon>Viridiplantae</taxon>
        <taxon>Streptophyta</taxon>
        <taxon>Embryophyta</taxon>
        <taxon>Tracheophyta</taxon>
        <taxon>Spermatophyta</taxon>
        <taxon>Magnoliopsida</taxon>
        <taxon>eudicotyledons</taxon>
        <taxon>Gunneridae</taxon>
        <taxon>Pentapetalae</taxon>
        <taxon>rosids</taxon>
        <taxon>fabids</taxon>
        <taxon>Fabales</taxon>
        <taxon>Fabaceae</taxon>
        <taxon>Cercidoideae</taxon>
        <taxon>Cercideae</taxon>
        <taxon>Bauhiniinae</taxon>
        <taxon>Bauhinia</taxon>
    </lineage>
</organism>
<reference evidence="1 2" key="1">
    <citation type="journal article" date="2022" name="DNA Res.">
        <title>Chromosomal-level genome assembly of the orchid tree Bauhinia variegata (Leguminosae; Cercidoideae) supports the allotetraploid origin hypothesis of Bauhinia.</title>
        <authorList>
            <person name="Zhong Y."/>
            <person name="Chen Y."/>
            <person name="Zheng D."/>
            <person name="Pang J."/>
            <person name="Liu Y."/>
            <person name="Luo S."/>
            <person name="Meng S."/>
            <person name="Qian L."/>
            <person name="Wei D."/>
            <person name="Dai S."/>
            <person name="Zhou R."/>
        </authorList>
    </citation>
    <scope>NUCLEOTIDE SEQUENCE [LARGE SCALE GENOMIC DNA]</scope>
    <source>
        <strain evidence="1">BV-YZ2020</strain>
    </source>
</reference>
<keyword evidence="2" id="KW-1185">Reference proteome</keyword>
<accession>A0ACB9KFU1</accession>
<protein>
    <submittedName>
        <fullName evidence="1">Uncharacterized protein</fullName>
    </submittedName>
</protein>
<proteinExistence type="predicted"/>
<dbReference type="Proteomes" id="UP000828941">
    <property type="component" value="Chromosome 14"/>
</dbReference>
<name>A0ACB9KFU1_BAUVA</name>
<sequence length="92" mass="10473">MATRPTQENPAKRRNVPADPRLFLMLKNDSLTMRLEVQLDTAAKPPPIPLNLNGYISEKLMELTWFPPLAQKAQSTCKHCIQFHEEKFGAVV</sequence>
<comment type="caution">
    <text evidence="1">The sequence shown here is derived from an EMBL/GenBank/DDBJ whole genome shotgun (WGS) entry which is preliminary data.</text>
</comment>